<comment type="similarity">
    <text evidence="1">Belongs to the cytochrome P450 family.</text>
</comment>
<feature type="chain" id="PRO_5043888175" description="Cytochrome P450" evidence="6">
    <location>
        <begin position="24"/>
        <end position="352"/>
    </location>
</feature>
<feature type="signal peptide" evidence="6">
    <location>
        <begin position="1"/>
        <end position="23"/>
    </location>
</feature>
<keyword evidence="4" id="KW-0408">Iron</keyword>
<evidence type="ECO:0000313" key="7">
    <source>
        <dbReference type="EMBL" id="KAG8374166.1"/>
    </source>
</evidence>
<dbReference type="SUPFAM" id="SSF48264">
    <property type="entry name" value="Cytochrome P450"/>
    <property type="match status" value="1"/>
</dbReference>
<evidence type="ECO:0000256" key="4">
    <source>
        <dbReference type="ARBA" id="ARBA00023004"/>
    </source>
</evidence>
<dbReference type="Proteomes" id="UP000826271">
    <property type="component" value="Unassembled WGS sequence"/>
</dbReference>
<dbReference type="GO" id="GO:0004497">
    <property type="term" value="F:monooxygenase activity"/>
    <property type="evidence" value="ECO:0007669"/>
    <property type="project" value="UniProtKB-KW"/>
</dbReference>
<dbReference type="AlphaFoldDB" id="A0AAV6WUL1"/>
<keyword evidence="8" id="KW-1185">Reference proteome</keyword>
<evidence type="ECO:0008006" key="9">
    <source>
        <dbReference type="Google" id="ProtNLM"/>
    </source>
</evidence>
<evidence type="ECO:0000313" key="8">
    <source>
        <dbReference type="Proteomes" id="UP000826271"/>
    </source>
</evidence>
<dbReference type="PANTHER" id="PTHR47950">
    <property type="entry name" value="CYTOCHROME P450, FAMILY 76, SUBFAMILY C, POLYPEPTIDE 5-RELATED"/>
    <property type="match status" value="1"/>
</dbReference>
<proteinExistence type="inferred from homology"/>
<dbReference type="Gene3D" id="1.10.630.10">
    <property type="entry name" value="Cytochrome P450"/>
    <property type="match status" value="1"/>
</dbReference>
<dbReference type="Pfam" id="PF00067">
    <property type="entry name" value="p450"/>
    <property type="match status" value="1"/>
</dbReference>
<reference evidence="7" key="1">
    <citation type="submission" date="2019-10" db="EMBL/GenBank/DDBJ databases">
        <authorList>
            <person name="Zhang R."/>
            <person name="Pan Y."/>
            <person name="Wang J."/>
            <person name="Ma R."/>
            <person name="Yu S."/>
        </authorList>
    </citation>
    <scope>NUCLEOTIDE SEQUENCE</scope>
    <source>
        <strain evidence="7">LA-IB0</strain>
        <tissue evidence="7">Leaf</tissue>
    </source>
</reference>
<dbReference type="GO" id="GO:0005506">
    <property type="term" value="F:iron ion binding"/>
    <property type="evidence" value="ECO:0007669"/>
    <property type="project" value="InterPro"/>
</dbReference>
<keyword evidence="2" id="KW-0349">Heme</keyword>
<sequence length="352" mass="40138">MAWLVLSFLAALIFYFKFKTSSSSSKLRPPPGPRGWPLIGNIFDVGTSAHQSFHELQSNYGPVLRLKLGTVNTVVLQSAAAAAELFKKHDLQFSDRQVLDSLTACDYINGSLAHARYGEYWRTVRRLCSSELTVHKRINDSASLRQKSIDEMINWIKEDASKLGQIQIDKYLFFMTYNLMGNFMIGRDVMDLKSEKGNRFFAATNQYMEWIGAPNLVDVFLFLRWIDPQGIRRNTGKPLRVLLDLVAGFVKERIEERKLGKKTRDFLDALLEFEGDGKGGIEKLSEKNVTIIIMRCSFYGKRGSWKGFYADVASAESYFLWEKGCLEGEVFGVLMWHSKNPFWGSTIVDALM</sequence>
<dbReference type="PANTHER" id="PTHR47950:SF15">
    <property type="entry name" value="CYTOCHROME P450"/>
    <property type="match status" value="1"/>
</dbReference>
<evidence type="ECO:0000256" key="3">
    <source>
        <dbReference type="ARBA" id="ARBA00022723"/>
    </source>
</evidence>
<keyword evidence="5" id="KW-0560">Oxidoreductase</keyword>
<evidence type="ECO:0000256" key="1">
    <source>
        <dbReference type="ARBA" id="ARBA00010617"/>
    </source>
</evidence>
<dbReference type="GO" id="GO:0016705">
    <property type="term" value="F:oxidoreductase activity, acting on paired donors, with incorporation or reduction of molecular oxygen"/>
    <property type="evidence" value="ECO:0007669"/>
    <property type="project" value="InterPro"/>
</dbReference>
<keyword evidence="6" id="KW-0732">Signal</keyword>
<gene>
    <name evidence="7" type="ORF">BUALT_Bualt11G0102600</name>
</gene>
<dbReference type="InterPro" id="IPR036396">
    <property type="entry name" value="Cyt_P450_sf"/>
</dbReference>
<evidence type="ECO:0000256" key="6">
    <source>
        <dbReference type="SAM" id="SignalP"/>
    </source>
</evidence>
<keyword evidence="5" id="KW-0503">Monooxygenase</keyword>
<organism evidence="7 8">
    <name type="scientific">Buddleja alternifolia</name>
    <dbReference type="NCBI Taxonomy" id="168488"/>
    <lineage>
        <taxon>Eukaryota</taxon>
        <taxon>Viridiplantae</taxon>
        <taxon>Streptophyta</taxon>
        <taxon>Embryophyta</taxon>
        <taxon>Tracheophyta</taxon>
        <taxon>Spermatophyta</taxon>
        <taxon>Magnoliopsida</taxon>
        <taxon>eudicotyledons</taxon>
        <taxon>Gunneridae</taxon>
        <taxon>Pentapetalae</taxon>
        <taxon>asterids</taxon>
        <taxon>lamiids</taxon>
        <taxon>Lamiales</taxon>
        <taxon>Scrophulariaceae</taxon>
        <taxon>Buddlejeae</taxon>
        <taxon>Buddleja</taxon>
    </lineage>
</organism>
<dbReference type="InterPro" id="IPR001128">
    <property type="entry name" value="Cyt_P450"/>
</dbReference>
<keyword evidence="3" id="KW-0479">Metal-binding</keyword>
<accession>A0AAV6WUL1</accession>
<name>A0AAV6WUL1_9LAMI</name>
<dbReference type="EMBL" id="WHWC01000011">
    <property type="protein sequence ID" value="KAG8374166.1"/>
    <property type="molecule type" value="Genomic_DNA"/>
</dbReference>
<comment type="caution">
    <text evidence="7">The sequence shown here is derived from an EMBL/GenBank/DDBJ whole genome shotgun (WGS) entry which is preliminary data.</text>
</comment>
<evidence type="ECO:0000256" key="5">
    <source>
        <dbReference type="ARBA" id="ARBA00023033"/>
    </source>
</evidence>
<protein>
    <recommendedName>
        <fullName evidence="9">Cytochrome P450</fullName>
    </recommendedName>
</protein>
<evidence type="ECO:0000256" key="2">
    <source>
        <dbReference type="ARBA" id="ARBA00022617"/>
    </source>
</evidence>
<dbReference type="GO" id="GO:0020037">
    <property type="term" value="F:heme binding"/>
    <property type="evidence" value="ECO:0007669"/>
    <property type="project" value="InterPro"/>
</dbReference>